<dbReference type="NCBIfam" id="TIGR00575">
    <property type="entry name" value="dnlj"/>
    <property type="match status" value="1"/>
</dbReference>
<dbReference type="CDD" id="cd17748">
    <property type="entry name" value="BRCT_DNA_ligase_like"/>
    <property type="match status" value="1"/>
</dbReference>
<dbReference type="InterPro" id="IPR013839">
    <property type="entry name" value="DNAligase_adenylation"/>
</dbReference>
<proteinExistence type="inferred from homology"/>
<dbReference type="Gene3D" id="3.40.50.10190">
    <property type="entry name" value="BRCT domain"/>
    <property type="match status" value="1"/>
</dbReference>
<evidence type="ECO:0000256" key="4">
    <source>
        <dbReference type="ARBA" id="ARBA00022723"/>
    </source>
</evidence>
<evidence type="ECO:0000256" key="5">
    <source>
        <dbReference type="ARBA" id="ARBA00022763"/>
    </source>
</evidence>
<evidence type="ECO:0000256" key="8">
    <source>
        <dbReference type="ARBA" id="ARBA00023027"/>
    </source>
</evidence>
<dbReference type="SUPFAM" id="SSF52113">
    <property type="entry name" value="BRCT domain"/>
    <property type="match status" value="1"/>
</dbReference>
<evidence type="ECO:0000256" key="6">
    <source>
        <dbReference type="ARBA" id="ARBA00022833"/>
    </source>
</evidence>
<dbReference type="InterPro" id="IPR004149">
    <property type="entry name" value="Znf_DNAligase_C4"/>
</dbReference>
<reference evidence="13 14" key="1">
    <citation type="journal article" date="2023" name="Antonie Van Leeuwenhoek">
        <title>Mesoterricola silvestris gen. nov., sp. nov., Mesoterricola sediminis sp. nov., Geothrix oryzae sp. nov., Geothrix edaphica sp. nov., Geothrix rubra sp. nov., and Geothrix limicola sp. nov., six novel members of Acidobacteriota isolated from soils.</title>
        <authorList>
            <person name="Itoh H."/>
            <person name="Sugisawa Y."/>
            <person name="Mise K."/>
            <person name="Xu Z."/>
            <person name="Kuniyasu M."/>
            <person name="Ushijima N."/>
            <person name="Kawano K."/>
            <person name="Kobayashi E."/>
            <person name="Shiratori Y."/>
            <person name="Masuda Y."/>
            <person name="Senoo K."/>
        </authorList>
    </citation>
    <scope>NUCLEOTIDE SEQUENCE [LARGE SCALE GENOMIC DNA]</scope>
    <source>
        <strain evidence="13 14">Red803</strain>
    </source>
</reference>
<keyword evidence="7 11" id="KW-0460">Magnesium</keyword>
<keyword evidence="14" id="KW-1185">Reference proteome</keyword>
<evidence type="ECO:0000256" key="9">
    <source>
        <dbReference type="ARBA" id="ARBA00023204"/>
    </source>
</evidence>
<dbReference type="NCBIfam" id="NF005932">
    <property type="entry name" value="PRK07956.1"/>
    <property type="match status" value="1"/>
</dbReference>
<evidence type="ECO:0000256" key="7">
    <source>
        <dbReference type="ARBA" id="ARBA00022842"/>
    </source>
</evidence>
<dbReference type="PANTHER" id="PTHR23389:SF9">
    <property type="entry name" value="DNA LIGASE"/>
    <property type="match status" value="1"/>
</dbReference>
<dbReference type="InterPro" id="IPR036420">
    <property type="entry name" value="BRCT_dom_sf"/>
</dbReference>
<evidence type="ECO:0000256" key="10">
    <source>
        <dbReference type="ARBA" id="ARBA00034005"/>
    </source>
</evidence>
<dbReference type="RefSeq" id="WP_285723699.1">
    <property type="nucleotide sequence ID" value="NZ_BSDD01000002.1"/>
</dbReference>
<evidence type="ECO:0000259" key="12">
    <source>
        <dbReference type="PROSITE" id="PS50172"/>
    </source>
</evidence>
<dbReference type="Gene3D" id="3.30.470.30">
    <property type="entry name" value="DNA ligase/mRNA capping enzyme"/>
    <property type="match status" value="1"/>
</dbReference>
<organism evidence="13 14">
    <name type="scientific">Geothrix rubra</name>
    <dbReference type="NCBI Taxonomy" id="2927977"/>
    <lineage>
        <taxon>Bacteria</taxon>
        <taxon>Pseudomonadati</taxon>
        <taxon>Acidobacteriota</taxon>
        <taxon>Holophagae</taxon>
        <taxon>Holophagales</taxon>
        <taxon>Holophagaceae</taxon>
        <taxon>Geothrix</taxon>
    </lineage>
</organism>
<comment type="caution">
    <text evidence="13">The sequence shown here is derived from an EMBL/GenBank/DDBJ whole genome shotgun (WGS) entry which is preliminary data.</text>
</comment>
<dbReference type="InterPro" id="IPR012340">
    <property type="entry name" value="NA-bd_OB-fold"/>
</dbReference>
<protein>
    <recommendedName>
        <fullName evidence="11">DNA ligase</fullName>
        <ecNumber evidence="11">6.5.1.2</ecNumber>
    </recommendedName>
    <alternativeName>
        <fullName evidence="11">Polydeoxyribonucleotide synthase [NAD(+)]</fullName>
    </alternativeName>
</protein>
<dbReference type="InterPro" id="IPR013840">
    <property type="entry name" value="DNAligase_N"/>
</dbReference>
<dbReference type="PIRSF" id="PIRSF001604">
    <property type="entry name" value="LigA"/>
    <property type="match status" value="1"/>
</dbReference>
<dbReference type="HAMAP" id="MF_01588">
    <property type="entry name" value="DNA_ligase_A"/>
    <property type="match status" value="1"/>
</dbReference>
<dbReference type="Gene3D" id="6.20.10.30">
    <property type="match status" value="1"/>
</dbReference>
<dbReference type="Pfam" id="PF01653">
    <property type="entry name" value="DNA_ligase_aden"/>
    <property type="match status" value="1"/>
</dbReference>
<feature type="binding site" evidence="11">
    <location>
        <position position="313"/>
    </location>
    <ligand>
        <name>NAD(+)</name>
        <dbReference type="ChEBI" id="CHEBI:57540"/>
    </ligand>
</feature>
<feature type="domain" description="BRCT" evidence="12">
    <location>
        <begin position="594"/>
        <end position="666"/>
    </location>
</feature>
<feature type="binding site" evidence="11">
    <location>
        <position position="407"/>
    </location>
    <ligand>
        <name>Zn(2+)</name>
        <dbReference type="ChEBI" id="CHEBI:29105"/>
    </ligand>
</feature>
<dbReference type="SMART" id="SM00292">
    <property type="entry name" value="BRCT"/>
    <property type="match status" value="1"/>
</dbReference>
<comment type="similarity">
    <text evidence="11">Belongs to the NAD-dependent DNA ligase family. LigA subfamily.</text>
</comment>
<feature type="binding site" evidence="11">
    <location>
        <begin position="80"/>
        <end position="81"/>
    </location>
    <ligand>
        <name>NAD(+)</name>
        <dbReference type="ChEBI" id="CHEBI:57540"/>
    </ligand>
</feature>
<feature type="binding site" evidence="11">
    <location>
        <position position="171"/>
    </location>
    <ligand>
        <name>NAD(+)</name>
        <dbReference type="ChEBI" id="CHEBI:57540"/>
    </ligand>
</feature>
<dbReference type="SUPFAM" id="SSF47781">
    <property type="entry name" value="RuvA domain 2-like"/>
    <property type="match status" value="1"/>
</dbReference>
<dbReference type="InterPro" id="IPR004150">
    <property type="entry name" value="NAD_DNA_ligase_OB"/>
</dbReference>
<dbReference type="Pfam" id="PF12826">
    <property type="entry name" value="HHH_2"/>
    <property type="match status" value="1"/>
</dbReference>
<evidence type="ECO:0000256" key="1">
    <source>
        <dbReference type="ARBA" id="ARBA00004067"/>
    </source>
</evidence>
<dbReference type="InterPro" id="IPR003583">
    <property type="entry name" value="Hlx-hairpin-Hlx_DNA-bd_motif"/>
</dbReference>
<dbReference type="EC" id="6.5.1.2" evidence="11"/>
<evidence type="ECO:0000256" key="11">
    <source>
        <dbReference type="HAMAP-Rule" id="MF_01588"/>
    </source>
</evidence>
<dbReference type="SUPFAM" id="SSF50249">
    <property type="entry name" value="Nucleic acid-binding proteins"/>
    <property type="match status" value="1"/>
</dbReference>
<dbReference type="Gene3D" id="1.10.150.20">
    <property type="entry name" value="5' to 3' exonuclease, C-terminal subdomain"/>
    <property type="match status" value="2"/>
</dbReference>
<dbReference type="Gene3D" id="1.10.287.610">
    <property type="entry name" value="Helix hairpin bin"/>
    <property type="match status" value="1"/>
</dbReference>
<dbReference type="GO" id="GO:0016874">
    <property type="term" value="F:ligase activity"/>
    <property type="evidence" value="ECO:0007669"/>
    <property type="project" value="UniProtKB-KW"/>
</dbReference>
<dbReference type="Pfam" id="PF03120">
    <property type="entry name" value="OB_DNA_ligase"/>
    <property type="match status" value="1"/>
</dbReference>
<accession>A0ABQ5Q4K2</accession>
<feature type="binding site" evidence="11">
    <location>
        <position position="426"/>
    </location>
    <ligand>
        <name>Zn(2+)</name>
        <dbReference type="ChEBI" id="CHEBI:29105"/>
    </ligand>
</feature>
<evidence type="ECO:0000313" key="14">
    <source>
        <dbReference type="Proteomes" id="UP001165089"/>
    </source>
</evidence>
<dbReference type="SMART" id="SM00532">
    <property type="entry name" value="LIGANc"/>
    <property type="match status" value="1"/>
</dbReference>
<dbReference type="InterPro" id="IPR001679">
    <property type="entry name" value="DNA_ligase"/>
</dbReference>
<evidence type="ECO:0000256" key="2">
    <source>
        <dbReference type="ARBA" id="ARBA00022598"/>
    </source>
</evidence>
<dbReference type="PROSITE" id="PS50172">
    <property type="entry name" value="BRCT"/>
    <property type="match status" value="1"/>
</dbReference>
<dbReference type="PANTHER" id="PTHR23389">
    <property type="entry name" value="CHROMOSOME TRANSMISSION FIDELITY FACTOR 18"/>
    <property type="match status" value="1"/>
</dbReference>
<keyword evidence="5 11" id="KW-0227">DNA damage</keyword>
<dbReference type="Pfam" id="PF03119">
    <property type="entry name" value="DNA_ligase_ZBD"/>
    <property type="match status" value="1"/>
</dbReference>
<dbReference type="InterPro" id="IPR018239">
    <property type="entry name" value="DNA_ligase_AS"/>
</dbReference>
<keyword evidence="3 11" id="KW-0235">DNA replication</keyword>
<dbReference type="Pfam" id="PF22745">
    <property type="entry name" value="Nlig-Ia"/>
    <property type="match status" value="1"/>
</dbReference>
<keyword evidence="4 11" id="KW-0479">Metal-binding</keyword>
<keyword evidence="2 11" id="KW-0436">Ligase</keyword>
<dbReference type="Proteomes" id="UP001165089">
    <property type="component" value="Unassembled WGS sequence"/>
</dbReference>
<keyword evidence="8 11" id="KW-0520">NAD</keyword>
<comment type="cofactor">
    <cofactor evidence="11">
        <name>Mg(2+)</name>
        <dbReference type="ChEBI" id="CHEBI:18420"/>
    </cofactor>
    <cofactor evidence="11">
        <name>Mn(2+)</name>
        <dbReference type="ChEBI" id="CHEBI:29035"/>
    </cofactor>
</comment>
<comment type="function">
    <text evidence="1 11">DNA ligase that catalyzes the formation of phosphodiester linkages between 5'-phosphoryl and 3'-hydroxyl groups in double-stranded DNA using NAD as a coenzyme and as the energy source for the reaction. It is essential for DNA replication and repair of damaged DNA.</text>
</comment>
<gene>
    <name evidence="11 13" type="primary">ligA</name>
    <name evidence="13" type="ORF">GETHPA_12180</name>
</gene>
<dbReference type="InterPro" id="IPR041663">
    <property type="entry name" value="DisA/LigA_HHH"/>
</dbReference>
<feature type="binding site" evidence="11">
    <location>
        <position position="410"/>
    </location>
    <ligand>
        <name>Zn(2+)</name>
        <dbReference type="ChEBI" id="CHEBI:29105"/>
    </ligand>
</feature>
<feature type="binding site" evidence="11">
    <location>
        <position position="134"/>
    </location>
    <ligand>
        <name>NAD(+)</name>
        <dbReference type="ChEBI" id="CHEBI:57540"/>
    </ligand>
</feature>
<keyword evidence="11" id="KW-0464">Manganese</keyword>
<dbReference type="InterPro" id="IPR001357">
    <property type="entry name" value="BRCT_dom"/>
</dbReference>
<keyword evidence="9 11" id="KW-0234">DNA repair</keyword>
<dbReference type="PROSITE" id="PS01055">
    <property type="entry name" value="DNA_LIGASE_N1"/>
    <property type="match status" value="1"/>
</dbReference>
<dbReference type="Gene3D" id="2.40.50.140">
    <property type="entry name" value="Nucleic acid-binding proteins"/>
    <property type="match status" value="1"/>
</dbReference>
<dbReference type="InterPro" id="IPR010994">
    <property type="entry name" value="RuvA_2-like"/>
</dbReference>
<feature type="active site" description="N6-AMP-lysine intermediate" evidence="11">
    <location>
        <position position="113"/>
    </location>
</feature>
<name>A0ABQ5Q4K2_9BACT</name>
<dbReference type="SMART" id="SM00278">
    <property type="entry name" value="HhH1"/>
    <property type="match status" value="4"/>
</dbReference>
<dbReference type="SUPFAM" id="SSF56091">
    <property type="entry name" value="DNA ligase/mRNA capping enzyme, catalytic domain"/>
    <property type="match status" value="1"/>
</dbReference>
<keyword evidence="6 11" id="KW-0862">Zinc</keyword>
<evidence type="ECO:0000256" key="3">
    <source>
        <dbReference type="ARBA" id="ARBA00022705"/>
    </source>
</evidence>
<dbReference type="Pfam" id="PF00533">
    <property type="entry name" value="BRCT"/>
    <property type="match status" value="1"/>
</dbReference>
<feature type="binding site" evidence="11">
    <location>
        <begin position="31"/>
        <end position="35"/>
    </location>
    <ligand>
        <name>NAD(+)</name>
        <dbReference type="ChEBI" id="CHEBI:57540"/>
    </ligand>
</feature>
<feature type="binding site" evidence="11">
    <location>
        <position position="111"/>
    </location>
    <ligand>
        <name>NAD(+)</name>
        <dbReference type="ChEBI" id="CHEBI:57540"/>
    </ligand>
</feature>
<feature type="binding site" evidence="11">
    <location>
        <position position="431"/>
    </location>
    <ligand>
        <name>Zn(2+)</name>
        <dbReference type="ChEBI" id="CHEBI:29105"/>
    </ligand>
</feature>
<sequence>MELRDRMRELAEQVRRHRYRYYVLDAPVLSDAQYDALERELRDLEAAHPELADPNSPTRRVGAPPVEGFEKRRHAIPMLSLDNAYSEADLRAWEAKWRKLAPEAEPRYAAELKVDGLSLSLRYEKGELVEAVTRGDGETGELVTENARTIADIPKVLRGHTVPERLTVRGEVFLSRKRWEELNRERDARGEPRFANPRNAASGTMKLLDSQAVYDRRLSFLPWQAIWDETWPSPHEAGQAAAMAQLEEWGFTRMPARDFGSLDDMLRFIETQAEARLTLGFDTDGVVIKVLDFALQERLGETDRVPRWAIAFKYPALQATTTVLGITWQVGRTGKLTPVAELEAVEVAGSTVRRATLHNADELARLGLRVGHRVFIEKGGEVIPKVVALVPGEATRDLPAPEIPAACPECGGEVGKSDEEEVAIRCLNPECPAKLTARVLHFGGRPALDIEGLGEALVDQLVASGRFAQPWDLFTLLREPRLGVAYLAGLERMAEKSAQNVLAALDAARRKPLSRWIHALGIPMVGARTAELLAEAFPSLEALWVAEEARLQAVEEVGPKVASAVRAFATLHPDLPAQLAALGIAPTPPAQRDRGGLPLSGEVAVVTGTLPTLSREEAEALLKQLGAKVTGSVSAKTTLLVAGEKAGSKLAKAEALGIPVRDEAWLRGFGG</sequence>
<comment type="catalytic activity">
    <reaction evidence="10 11">
        <text>NAD(+) + (deoxyribonucleotide)n-3'-hydroxyl + 5'-phospho-(deoxyribonucleotide)m = (deoxyribonucleotide)n+m + AMP + beta-nicotinamide D-nucleotide.</text>
        <dbReference type="EC" id="6.5.1.2"/>
    </reaction>
</comment>
<dbReference type="EMBL" id="BSDD01000002">
    <property type="protein sequence ID" value="GLH69685.1"/>
    <property type="molecule type" value="Genomic_DNA"/>
</dbReference>
<feature type="binding site" evidence="11">
    <location>
        <position position="289"/>
    </location>
    <ligand>
        <name>NAD(+)</name>
        <dbReference type="ChEBI" id="CHEBI:57540"/>
    </ligand>
</feature>
<dbReference type="CDD" id="cd00114">
    <property type="entry name" value="LIGANc"/>
    <property type="match status" value="1"/>
</dbReference>
<evidence type="ECO:0000313" key="13">
    <source>
        <dbReference type="EMBL" id="GLH69685.1"/>
    </source>
</evidence>